<dbReference type="InterPro" id="IPR004375">
    <property type="entry name" value="NanQ/TabA/YiaL"/>
</dbReference>
<proteinExistence type="predicted"/>
<dbReference type="Proteomes" id="UP000615455">
    <property type="component" value="Unassembled WGS sequence"/>
</dbReference>
<sequence length="161" mass="18684">MMILGDIQHYEDERLLYHSSIRKAIDYLLAHNPGSWEPGKYEIDSSLMFVLVQDMLTLPERDLRYESHVTYMDIQYLVSGEERIGVVKHSSGLQVAEDTLEELDVIFYNHVQREAETSIVLRPGQFAIFYPSDVHCPCMFVGEPGSIRKIVIKIHKNLWQT</sequence>
<accession>A0ABQ1F1Y7</accession>
<protein>
    <recommendedName>
        <fullName evidence="3">DUF386 domain-containing protein</fullName>
    </recommendedName>
</protein>
<dbReference type="SUPFAM" id="SSF51197">
    <property type="entry name" value="Clavaminate synthase-like"/>
    <property type="match status" value="1"/>
</dbReference>
<dbReference type="PANTHER" id="PTHR34986">
    <property type="entry name" value="EVOLVED BETA-GALACTOSIDASE SUBUNIT BETA"/>
    <property type="match status" value="1"/>
</dbReference>
<reference evidence="2" key="1">
    <citation type="journal article" date="2019" name="Int. J. Syst. Evol. Microbiol.">
        <title>The Global Catalogue of Microorganisms (GCM) 10K type strain sequencing project: providing services to taxonomists for standard genome sequencing and annotation.</title>
        <authorList>
            <consortium name="The Broad Institute Genomics Platform"/>
            <consortium name="The Broad Institute Genome Sequencing Center for Infectious Disease"/>
            <person name="Wu L."/>
            <person name="Ma J."/>
        </authorList>
    </citation>
    <scope>NUCLEOTIDE SEQUENCE [LARGE SCALE GENOMIC DNA]</scope>
    <source>
        <strain evidence="2">CGMCC 1.15043</strain>
    </source>
</reference>
<evidence type="ECO:0000313" key="1">
    <source>
        <dbReference type="EMBL" id="GFZ96625.1"/>
    </source>
</evidence>
<name>A0ABQ1F1Y7_9BACL</name>
<dbReference type="NCBIfam" id="TIGR00022">
    <property type="entry name" value="YhcH/YjgK/YiaL family protein"/>
    <property type="match status" value="1"/>
</dbReference>
<dbReference type="Gene3D" id="2.60.120.370">
    <property type="entry name" value="YhcH/YjgK/YiaL"/>
    <property type="match status" value="1"/>
</dbReference>
<comment type="caution">
    <text evidence="1">The sequence shown here is derived from an EMBL/GenBank/DDBJ whole genome shotgun (WGS) entry which is preliminary data.</text>
</comment>
<keyword evidence="2" id="KW-1185">Reference proteome</keyword>
<dbReference type="InterPro" id="IPR037012">
    <property type="entry name" value="NanQ/TabA/YiaL_sf"/>
</dbReference>
<dbReference type="Pfam" id="PF04074">
    <property type="entry name" value="DUF386"/>
    <property type="match status" value="1"/>
</dbReference>
<gene>
    <name evidence="1" type="ORF">GCM10008018_48830</name>
</gene>
<dbReference type="PANTHER" id="PTHR34986:SF1">
    <property type="entry name" value="PROTEIN YIAL"/>
    <property type="match status" value="1"/>
</dbReference>
<evidence type="ECO:0000313" key="2">
    <source>
        <dbReference type="Proteomes" id="UP000615455"/>
    </source>
</evidence>
<dbReference type="RefSeq" id="WP_189016037.1">
    <property type="nucleotide sequence ID" value="NZ_BMHE01000031.1"/>
</dbReference>
<evidence type="ECO:0008006" key="3">
    <source>
        <dbReference type="Google" id="ProtNLM"/>
    </source>
</evidence>
<dbReference type="EMBL" id="BMHE01000031">
    <property type="protein sequence ID" value="GFZ96625.1"/>
    <property type="molecule type" value="Genomic_DNA"/>
</dbReference>
<organism evidence="1 2">
    <name type="scientific">Paenibacillus marchantiophytorum</name>
    <dbReference type="NCBI Taxonomy" id="1619310"/>
    <lineage>
        <taxon>Bacteria</taxon>
        <taxon>Bacillati</taxon>
        <taxon>Bacillota</taxon>
        <taxon>Bacilli</taxon>
        <taxon>Bacillales</taxon>
        <taxon>Paenibacillaceae</taxon>
        <taxon>Paenibacillus</taxon>
    </lineage>
</organism>